<dbReference type="PANTHER" id="PTHR45913:SF19">
    <property type="entry name" value="LOW QUALITY PROTEIN: ZINC FINGER BED DOMAIN-CONTAINING PROTEIN 5-LIKE"/>
    <property type="match status" value="1"/>
</dbReference>
<dbReference type="SUPFAM" id="SSF53098">
    <property type="entry name" value="Ribonuclease H-like"/>
    <property type="match status" value="1"/>
</dbReference>
<comment type="caution">
    <text evidence="1">The sequence shown here is derived from an EMBL/GenBank/DDBJ whole genome shotgun (WGS) entry which is preliminary data.</text>
</comment>
<keyword evidence="2" id="KW-1185">Reference proteome</keyword>
<dbReference type="OrthoDB" id="6436459at2759"/>
<protein>
    <submittedName>
        <fullName evidence="1">Zinc finger BED domain-containing protein 5</fullName>
    </submittedName>
</protein>
<evidence type="ECO:0000313" key="1">
    <source>
        <dbReference type="EMBL" id="GFT97789.1"/>
    </source>
</evidence>
<proteinExistence type="predicted"/>
<dbReference type="Proteomes" id="UP000887013">
    <property type="component" value="Unassembled WGS sequence"/>
</dbReference>
<evidence type="ECO:0000313" key="2">
    <source>
        <dbReference type="Proteomes" id="UP000887013"/>
    </source>
</evidence>
<reference evidence="1" key="1">
    <citation type="submission" date="2020-08" db="EMBL/GenBank/DDBJ databases">
        <title>Multicomponent nature underlies the extraordinary mechanical properties of spider dragline silk.</title>
        <authorList>
            <person name="Kono N."/>
            <person name="Nakamura H."/>
            <person name="Mori M."/>
            <person name="Yoshida Y."/>
            <person name="Ohtoshi R."/>
            <person name="Malay A.D."/>
            <person name="Moran D.A.P."/>
            <person name="Tomita M."/>
            <person name="Numata K."/>
            <person name="Arakawa K."/>
        </authorList>
    </citation>
    <scope>NUCLEOTIDE SEQUENCE</scope>
</reference>
<organism evidence="1 2">
    <name type="scientific">Nephila pilipes</name>
    <name type="common">Giant wood spider</name>
    <name type="synonym">Nephila maculata</name>
    <dbReference type="NCBI Taxonomy" id="299642"/>
    <lineage>
        <taxon>Eukaryota</taxon>
        <taxon>Metazoa</taxon>
        <taxon>Ecdysozoa</taxon>
        <taxon>Arthropoda</taxon>
        <taxon>Chelicerata</taxon>
        <taxon>Arachnida</taxon>
        <taxon>Araneae</taxon>
        <taxon>Araneomorphae</taxon>
        <taxon>Entelegynae</taxon>
        <taxon>Araneoidea</taxon>
        <taxon>Nephilidae</taxon>
        <taxon>Nephila</taxon>
    </lineage>
</organism>
<accession>A0A8X6UAK8</accession>
<dbReference type="InterPro" id="IPR012337">
    <property type="entry name" value="RNaseH-like_sf"/>
</dbReference>
<gene>
    <name evidence="1" type="primary">ZBED5</name>
    <name evidence="1" type="ORF">NPIL_214591</name>
</gene>
<dbReference type="EMBL" id="BMAW01122169">
    <property type="protein sequence ID" value="GFT97789.1"/>
    <property type="molecule type" value="Genomic_DNA"/>
</dbReference>
<name>A0A8X6UAK8_NEPPI</name>
<dbReference type="AlphaFoldDB" id="A0A8X6UAK8"/>
<sequence length="217" mass="25429">MDLLFNLAKLDIAGLSILLVIVRYMHETAAQEGMLICKSLPTRTTAEEIFNIVNSYFKKHDISWDLCHQVCIDRAKVMLEKLNVVVACMKQNKKTHMRSIFCCIYRQAFAVKKMREELKKVLYECVKIIYFIKSRLFNLLCESMGSLYKTLLLRTNVHWLSHGKVLTRFCELKDEIRISLSEHAPQLAQKLNDEVWIQKVVYLADIFTYFNELNTPL</sequence>
<dbReference type="PANTHER" id="PTHR45913">
    <property type="entry name" value="EPM2A-INTERACTING PROTEIN 1"/>
    <property type="match status" value="1"/>
</dbReference>